<keyword evidence="3" id="KW-1185">Reference proteome</keyword>
<gene>
    <name evidence="2" type="ORF">N0A02_28090</name>
</gene>
<dbReference type="CDD" id="cd10147">
    <property type="entry name" value="Wzt_C-like"/>
    <property type="match status" value="1"/>
</dbReference>
<dbReference type="Pfam" id="PF14524">
    <property type="entry name" value="Wzt_C"/>
    <property type="match status" value="1"/>
</dbReference>
<name>A0ABV1LVH3_9BURK</name>
<dbReference type="RefSeq" id="WP_349545000.1">
    <property type="nucleotide sequence ID" value="NZ_JAOALG010000002.1"/>
</dbReference>
<sequence length="548" mass="60643">MNPKNVFSGRVIFDHLAKTAGQAINDWLVNALGTGCVTPNLIGDHQDLIRKYGGLYSVISAHVHFVDGEDLDPRYQYMTVFREPVDRIISWLYFLVNNHDESQLPDLVPAARRFLDSEGVELSDTLAGSISNIYVRHFCRMGDSTPTCADEQVLSALAAIRKYDVVGIYEDMPLFLRDVGKLIGLAVPAGLGRVNVTQRRPAVDQISPVLRDRIIELNRLDLRLYAEVLAWKASTVQDNFAEAREPMTSLWHRYDPARDRVVTTPVSTVLACTLQEGSSIRHGQLMTFDVDFFLAREVCELEVGIHLFDSDRQWAFGTNSTLLGQTYQLLQSGYYRVSYHVVADLPAGAYTAGFALAEILPEGSQELAWHDVMCEFHVHRQTGKTFAGYSYLPTDISIKRAAPPAHPMEGYRFCGSDDRLFTQVGIRTEQNIVCTGQAGCLIFGPYISLATGHYRVVIRGAVGSGGVASARMDVVTDKGSRVIAESALLEPDEQGRFVVLPISISAPCLDAEVRVWVTANSDLRISTIELEPLSADNKIEGTRPSAQV</sequence>
<dbReference type="Proteomes" id="UP001469089">
    <property type="component" value="Unassembled WGS sequence"/>
</dbReference>
<dbReference type="InterPro" id="IPR027417">
    <property type="entry name" value="P-loop_NTPase"/>
</dbReference>
<evidence type="ECO:0000313" key="2">
    <source>
        <dbReference type="EMBL" id="MEQ5843325.1"/>
    </source>
</evidence>
<dbReference type="Gene3D" id="2.70.50.60">
    <property type="entry name" value="abc- transporter (atp binding component) like domain"/>
    <property type="match status" value="1"/>
</dbReference>
<evidence type="ECO:0000313" key="3">
    <source>
        <dbReference type="Proteomes" id="UP001469089"/>
    </source>
</evidence>
<protein>
    <submittedName>
        <fullName evidence="2">Wzt carbohydrate-binding domain-containing protein</fullName>
    </submittedName>
</protein>
<organism evidence="2 3">
    <name type="scientific">Paraburkholderia acidicola</name>
    <dbReference type="NCBI Taxonomy" id="1912599"/>
    <lineage>
        <taxon>Bacteria</taxon>
        <taxon>Pseudomonadati</taxon>
        <taxon>Pseudomonadota</taxon>
        <taxon>Betaproteobacteria</taxon>
        <taxon>Burkholderiales</taxon>
        <taxon>Burkholderiaceae</taxon>
        <taxon>Paraburkholderia</taxon>
    </lineage>
</organism>
<dbReference type="InterPro" id="IPR029439">
    <property type="entry name" value="Wzt_C"/>
</dbReference>
<dbReference type="EMBL" id="JAOALG010000002">
    <property type="protein sequence ID" value="MEQ5843325.1"/>
    <property type="molecule type" value="Genomic_DNA"/>
</dbReference>
<accession>A0ABV1LVH3</accession>
<evidence type="ECO:0000259" key="1">
    <source>
        <dbReference type="Pfam" id="PF14524"/>
    </source>
</evidence>
<comment type="caution">
    <text evidence="2">The sequence shown here is derived from an EMBL/GenBank/DDBJ whole genome shotgun (WGS) entry which is preliminary data.</text>
</comment>
<proteinExistence type="predicted"/>
<dbReference type="Gene3D" id="3.40.50.300">
    <property type="entry name" value="P-loop containing nucleotide triphosphate hydrolases"/>
    <property type="match status" value="1"/>
</dbReference>
<feature type="domain" description="Wzt C-terminal" evidence="1">
    <location>
        <begin position="278"/>
        <end position="390"/>
    </location>
</feature>
<reference evidence="2 3" key="1">
    <citation type="journal article" date="2024" name="Chem. Sci.">
        <title>Discovery of a lagriamide polyketide by integrated genome mining, isotopic labeling, and untargeted metabolomics.</title>
        <authorList>
            <person name="Fergusson C.H."/>
            <person name="Saulog J."/>
            <person name="Paulo B.S."/>
            <person name="Wilson D.M."/>
            <person name="Liu D.Y."/>
            <person name="Morehouse N.J."/>
            <person name="Waterworth S."/>
            <person name="Barkei J."/>
            <person name="Gray C.A."/>
            <person name="Kwan J.C."/>
            <person name="Eustaquio A.S."/>
            <person name="Linington R.G."/>
        </authorList>
    </citation>
    <scope>NUCLEOTIDE SEQUENCE [LARGE SCALE GENOMIC DNA]</scope>
    <source>
        <strain evidence="2 3">RL17-338-BIF-B</strain>
    </source>
</reference>